<organism evidence="14 15">
    <name type="scientific">Oryzias latipes</name>
    <name type="common">Japanese rice fish</name>
    <name type="synonym">Japanese killifish</name>
    <dbReference type="NCBI Taxonomy" id="8090"/>
    <lineage>
        <taxon>Eukaryota</taxon>
        <taxon>Metazoa</taxon>
        <taxon>Chordata</taxon>
        <taxon>Craniata</taxon>
        <taxon>Vertebrata</taxon>
        <taxon>Euteleostomi</taxon>
        <taxon>Actinopterygii</taxon>
        <taxon>Neopterygii</taxon>
        <taxon>Teleostei</taxon>
        <taxon>Neoteleostei</taxon>
        <taxon>Acanthomorphata</taxon>
        <taxon>Ovalentaria</taxon>
        <taxon>Atherinomorphae</taxon>
        <taxon>Beloniformes</taxon>
        <taxon>Adrianichthyidae</taxon>
        <taxon>Oryziinae</taxon>
        <taxon>Oryzias</taxon>
    </lineage>
</organism>
<evidence type="ECO:0000256" key="1">
    <source>
        <dbReference type="ARBA" id="ARBA00004498"/>
    </source>
</evidence>
<dbReference type="Gene3D" id="2.60.120.200">
    <property type="match status" value="1"/>
</dbReference>
<evidence type="ECO:0000313" key="14">
    <source>
        <dbReference type="Ensembl" id="ENSORLP00020034623.1"/>
    </source>
</evidence>
<evidence type="ECO:0000256" key="3">
    <source>
        <dbReference type="ARBA" id="ARBA00022530"/>
    </source>
</evidence>
<dbReference type="SMART" id="SM00327">
    <property type="entry name" value="VWA"/>
    <property type="match status" value="1"/>
</dbReference>
<dbReference type="InterPro" id="IPR050525">
    <property type="entry name" value="ECM_Assembly_Org"/>
</dbReference>
<dbReference type="SUPFAM" id="SSF49899">
    <property type="entry name" value="Concanavalin A-like lectins/glucanases"/>
    <property type="match status" value="1"/>
</dbReference>
<dbReference type="InterPro" id="IPR013783">
    <property type="entry name" value="Ig-like_fold"/>
</dbReference>
<keyword evidence="2" id="KW-0964">Secreted</keyword>
<dbReference type="Gene3D" id="2.60.40.10">
    <property type="entry name" value="Immunoglobulins"/>
    <property type="match status" value="3"/>
</dbReference>
<accession>A0A3P9MNV1</accession>
<dbReference type="SMART" id="SM00060">
    <property type="entry name" value="FN3"/>
    <property type="match status" value="2"/>
</dbReference>
<dbReference type="PANTHER" id="PTHR24020">
    <property type="entry name" value="COLLAGEN ALPHA"/>
    <property type="match status" value="1"/>
</dbReference>
<keyword evidence="5" id="KW-0677">Repeat</keyword>
<evidence type="ECO:0000256" key="7">
    <source>
        <dbReference type="ARBA" id="ARBA00023119"/>
    </source>
</evidence>
<dbReference type="Pfam" id="PF00041">
    <property type="entry name" value="fn3"/>
    <property type="match status" value="2"/>
</dbReference>
<dbReference type="Gene3D" id="3.40.50.410">
    <property type="entry name" value="von Willebrand factor, type A domain"/>
    <property type="match status" value="1"/>
</dbReference>
<dbReference type="PROSITE" id="PS50853">
    <property type="entry name" value="FN3"/>
    <property type="match status" value="2"/>
</dbReference>
<dbReference type="SUPFAM" id="SSF49265">
    <property type="entry name" value="Fibronectin type III"/>
    <property type="match status" value="3"/>
</dbReference>
<dbReference type="Proteomes" id="UP000265180">
    <property type="component" value="Chromosome 7"/>
</dbReference>
<dbReference type="GO" id="GO:0005581">
    <property type="term" value="C:collagen trimer"/>
    <property type="evidence" value="ECO:0007669"/>
    <property type="project" value="UniProtKB-KW"/>
</dbReference>
<evidence type="ECO:0000256" key="5">
    <source>
        <dbReference type="ARBA" id="ARBA00022737"/>
    </source>
</evidence>
<dbReference type="PRINTS" id="PR00453">
    <property type="entry name" value="VWFADOMAIN"/>
</dbReference>
<sequence>MPPHSRHLRDLLTAGGHESTDAVKETFCGSYFHVCAPLSSLLPLPPSPLLTVLSEDRLQMKWKEADAPVQGYKVRVRPISDEPQPELMLTTTRGRATVAGLDSRQEYSLQVFVLNGTMEKLLAKRRFTSKADVSVQSAIHYFYSNRAPKHSGLLSTSPRKAFECSSDAAADIVLLVDGSWSIGRTNFRRVRDFLEALMTPFRIGPDHIQISLTQYSGDPRTEWDLGTFSNKEQLLEGVRNFRYKGGNTFTGQALLHVMEKNLKTEAGARPDTPIFLLLLTDGKSQDDAITAADRLKNAGVEIIAVGVKNADEAELRQMASEPVDLNAYNVNDFPLLSKLVSRLVHILCARIEDHGVKKRTALACRALSARLDDSRMHIFILRLCLKEQSHRPLWTRLSCSPALQIFASLSWDPESSTEKMPTSSCCPFSLPRSVPLAMPADLAVSPSSYSSLRVSWSPAAGTTQYMILYSALSDGEPDDAKEVTAIYSQSDMFVFFLCILRLLHNFIFKEFLLSYLSGGGPSAVRVSEETPVSMRVSWEPPNAHVLQYRVSYTVLSGADSQDSTVGGRHSAESIRDSLQPDTRYSIFVSAEYRNREGGSDSAQGKTSFDMMEAFGLTQSAHSSVEGVAAEPFVFSALPTYTLYKDVQLTQSTKFIHPAGFSPEHTISIAFRLLQDSPKEPFALWQLTDDDFQPKMGLVIDPSTKHLQYFSLDYRGEVQQLTFDQPQVHRLFYGSFHKVHLSVGQVSVSLSVDCQRVGERPARPMGSLPTDGFEMLGKLVKTRGPNSGSASFQLQSFEIICNTTWASEDTCCDLPALDAYINKISQKPAPVEEPVGPPGEPGIPGPRGPPGARGSQGNVGPRGRPGRPGYPGEQGTAFSVGWFCLTFNNSLKSLS</sequence>
<keyword evidence="8" id="KW-0325">Glycoprotein</keyword>
<keyword evidence="4" id="KW-0732">Signal</keyword>
<reference evidence="14" key="3">
    <citation type="submission" date="2025-08" db="UniProtKB">
        <authorList>
            <consortium name="Ensembl"/>
        </authorList>
    </citation>
    <scope>IDENTIFICATION</scope>
    <source>
        <strain evidence="14">HNI</strain>
    </source>
</reference>
<dbReference type="Pfam" id="PF00092">
    <property type="entry name" value="VWA"/>
    <property type="match status" value="1"/>
</dbReference>
<dbReference type="InterPro" id="IPR008160">
    <property type="entry name" value="Collagen"/>
</dbReference>
<protein>
    <submittedName>
        <fullName evidence="14">Uncharacterized protein</fullName>
    </submittedName>
</protein>
<reference evidence="14 15" key="2">
    <citation type="submission" date="2017-04" db="EMBL/GenBank/DDBJ databases">
        <title>CpG methylation of centromeres and impact of large insertions on vertebrate speciation.</title>
        <authorList>
            <person name="Ichikawa K."/>
            <person name="Yoshimura J."/>
            <person name="Morishita S."/>
        </authorList>
    </citation>
    <scope>NUCLEOTIDE SEQUENCE</scope>
    <source>
        <strain evidence="14 15">HNI</strain>
    </source>
</reference>
<dbReference type="AlphaFoldDB" id="A0A3P9MNV1"/>
<dbReference type="InterPro" id="IPR048287">
    <property type="entry name" value="TSPN-like_N"/>
</dbReference>
<dbReference type="InterPro" id="IPR036465">
    <property type="entry name" value="vWFA_dom_sf"/>
</dbReference>
<feature type="domain" description="Fibronectin type-III" evidence="13">
    <location>
        <begin position="520"/>
        <end position="613"/>
    </location>
</feature>
<dbReference type="FunFam" id="3.40.50.410:FF:000001">
    <property type="entry name" value="Collagen, type XII, alpha 1"/>
    <property type="match status" value="1"/>
</dbReference>
<feature type="domain" description="Fibronectin type-III" evidence="13">
    <location>
        <begin position="42"/>
        <end position="138"/>
    </location>
</feature>
<evidence type="ECO:0000256" key="2">
    <source>
        <dbReference type="ARBA" id="ARBA00022525"/>
    </source>
</evidence>
<dbReference type="CDD" id="cd00063">
    <property type="entry name" value="FN3"/>
    <property type="match status" value="2"/>
</dbReference>
<comment type="similarity">
    <text evidence="10">Belongs to the fibril-associated collagens with interrupted helices (FACIT) family.</text>
</comment>
<dbReference type="InterPro" id="IPR013320">
    <property type="entry name" value="ConA-like_dom_sf"/>
</dbReference>
<reference key="1">
    <citation type="journal article" date="2007" name="Nature">
        <title>The medaka draft genome and insights into vertebrate genome evolution.</title>
        <authorList>
            <person name="Kasahara M."/>
            <person name="Naruse K."/>
            <person name="Sasaki S."/>
            <person name="Nakatani Y."/>
            <person name="Qu W."/>
            <person name="Ahsan B."/>
            <person name="Yamada T."/>
            <person name="Nagayasu Y."/>
            <person name="Doi K."/>
            <person name="Kasai Y."/>
            <person name="Jindo T."/>
            <person name="Kobayashi D."/>
            <person name="Shimada A."/>
            <person name="Toyoda A."/>
            <person name="Kuroki Y."/>
            <person name="Fujiyama A."/>
            <person name="Sasaki T."/>
            <person name="Shimizu A."/>
            <person name="Asakawa S."/>
            <person name="Shimizu N."/>
            <person name="Hashimoto S."/>
            <person name="Yang J."/>
            <person name="Lee Y."/>
            <person name="Matsushima K."/>
            <person name="Sugano S."/>
            <person name="Sakaizumi M."/>
            <person name="Narita T."/>
            <person name="Ohishi K."/>
            <person name="Haga S."/>
            <person name="Ohta F."/>
            <person name="Nomoto H."/>
            <person name="Nogata K."/>
            <person name="Morishita T."/>
            <person name="Endo T."/>
            <person name="Shin-I T."/>
            <person name="Takeda H."/>
            <person name="Morishita S."/>
            <person name="Kohara Y."/>
        </authorList>
    </citation>
    <scope>NUCLEOTIDE SEQUENCE [LARGE SCALE GENOMIC DNA]</scope>
    <source>
        <strain>Hd-rR</strain>
    </source>
</reference>
<dbReference type="Pfam" id="PF01391">
    <property type="entry name" value="Collagen"/>
    <property type="match status" value="1"/>
</dbReference>
<feature type="region of interest" description="Disordered" evidence="11">
    <location>
        <begin position="827"/>
        <end position="871"/>
    </location>
</feature>
<feature type="domain" description="VWFA" evidence="12">
    <location>
        <begin position="171"/>
        <end position="343"/>
    </location>
</feature>
<keyword evidence="9" id="KW-0379">Hydroxylation</keyword>
<keyword evidence="6" id="KW-0130">Cell adhesion</keyword>
<proteinExistence type="inferred from homology"/>
<evidence type="ECO:0000259" key="13">
    <source>
        <dbReference type="PROSITE" id="PS50853"/>
    </source>
</evidence>
<dbReference type="PANTHER" id="PTHR24020:SF39">
    <property type="entry name" value="COLLAGEN ALPHA-1(XX) CHAIN"/>
    <property type="match status" value="1"/>
</dbReference>
<dbReference type="GO" id="GO:0007155">
    <property type="term" value="P:cell adhesion"/>
    <property type="evidence" value="ECO:0007669"/>
    <property type="project" value="UniProtKB-KW"/>
</dbReference>
<dbReference type="InterPro" id="IPR003961">
    <property type="entry name" value="FN3_dom"/>
</dbReference>
<evidence type="ECO:0000256" key="10">
    <source>
        <dbReference type="ARBA" id="ARBA00049648"/>
    </source>
</evidence>
<feature type="compositionally biased region" description="Pro residues" evidence="11">
    <location>
        <begin position="834"/>
        <end position="848"/>
    </location>
</feature>
<dbReference type="InterPro" id="IPR002035">
    <property type="entry name" value="VWF_A"/>
</dbReference>
<evidence type="ECO:0000256" key="11">
    <source>
        <dbReference type="SAM" id="MobiDB-lite"/>
    </source>
</evidence>
<evidence type="ECO:0000313" key="15">
    <source>
        <dbReference type="Proteomes" id="UP000265180"/>
    </source>
</evidence>
<dbReference type="CDD" id="cd01482">
    <property type="entry name" value="vWA_collagen_alphaI-XII-like"/>
    <property type="match status" value="1"/>
</dbReference>
<dbReference type="SUPFAM" id="SSF53300">
    <property type="entry name" value="vWA-like"/>
    <property type="match status" value="1"/>
</dbReference>
<dbReference type="PROSITE" id="PS50234">
    <property type="entry name" value="VWFA"/>
    <property type="match status" value="1"/>
</dbReference>
<keyword evidence="3" id="KW-0272">Extracellular matrix</keyword>
<name>A0A3P9MNV1_ORYLA</name>
<evidence type="ECO:0000256" key="4">
    <source>
        <dbReference type="ARBA" id="ARBA00022729"/>
    </source>
</evidence>
<dbReference type="Ensembl" id="ENSORLT00020029520.1">
    <property type="protein sequence ID" value="ENSORLP00020034623.1"/>
    <property type="gene ID" value="ENSORLG00020021223.1"/>
</dbReference>
<dbReference type="SMART" id="SM00210">
    <property type="entry name" value="TSPN"/>
    <property type="match status" value="1"/>
</dbReference>
<evidence type="ECO:0000256" key="6">
    <source>
        <dbReference type="ARBA" id="ARBA00022889"/>
    </source>
</evidence>
<comment type="subcellular location">
    <subcellularLocation>
        <location evidence="1">Secreted</location>
        <location evidence="1">Extracellular space</location>
        <location evidence="1">Extracellular matrix</location>
    </subcellularLocation>
</comment>
<dbReference type="InterPro" id="IPR036116">
    <property type="entry name" value="FN3_sf"/>
</dbReference>
<reference evidence="14" key="4">
    <citation type="submission" date="2025-09" db="UniProtKB">
        <authorList>
            <consortium name="Ensembl"/>
        </authorList>
    </citation>
    <scope>IDENTIFICATION</scope>
    <source>
        <strain evidence="14">HNI</strain>
    </source>
</reference>
<evidence type="ECO:0000259" key="12">
    <source>
        <dbReference type="PROSITE" id="PS50234"/>
    </source>
</evidence>
<keyword evidence="7" id="KW-0176">Collagen</keyword>
<evidence type="ECO:0000256" key="9">
    <source>
        <dbReference type="ARBA" id="ARBA00023278"/>
    </source>
</evidence>
<evidence type="ECO:0000256" key="8">
    <source>
        <dbReference type="ARBA" id="ARBA00023180"/>
    </source>
</evidence>